<sequence length="112" mass="12721">MSIGQQIYFAIELFAPELAHRERFCRRMTRVLTDFGSAPLVARQIATVLADALPSQCADYHLEMAHLITFHPPLSALLDTDQQAARAMHFYMTYFLDITALPSGQEMRYAVN</sequence>
<evidence type="ECO:0000313" key="1">
    <source>
        <dbReference type="EMBL" id="MCQ3830254.1"/>
    </source>
</evidence>
<name>A0ABT1P545_9GAMM</name>
<dbReference type="RefSeq" id="WP_231757319.1">
    <property type="nucleotide sequence ID" value="NZ_CP088953.1"/>
</dbReference>
<gene>
    <name evidence="1" type="ORF">HXX02_12430</name>
</gene>
<dbReference type="Proteomes" id="UP001205566">
    <property type="component" value="Unassembled WGS sequence"/>
</dbReference>
<dbReference type="EMBL" id="JACASI010000033">
    <property type="protein sequence ID" value="MCQ3830254.1"/>
    <property type="molecule type" value="Genomic_DNA"/>
</dbReference>
<reference evidence="1" key="1">
    <citation type="thesis" date="2020" institute="Technische Universitat Dresden" country="Dresden, Germany">
        <title>The Agarolytic System of Microbulbifer elongatus PORT2, Isolated from Batu Karas, Pangandaran West Java Indonesia.</title>
        <authorList>
            <person name="Anggraeni S.R."/>
        </authorList>
    </citation>
    <scope>NUCLEOTIDE SEQUENCE</scope>
    <source>
        <strain evidence="1">PORT2</strain>
    </source>
</reference>
<protein>
    <submittedName>
        <fullName evidence="1">Uncharacterized protein</fullName>
    </submittedName>
</protein>
<comment type="caution">
    <text evidence="1">The sequence shown here is derived from an EMBL/GenBank/DDBJ whole genome shotgun (WGS) entry which is preliminary data.</text>
</comment>
<proteinExistence type="predicted"/>
<organism evidence="1 2">
    <name type="scientific">Microbulbifer elongatus</name>
    <dbReference type="NCBI Taxonomy" id="86173"/>
    <lineage>
        <taxon>Bacteria</taxon>
        <taxon>Pseudomonadati</taxon>
        <taxon>Pseudomonadota</taxon>
        <taxon>Gammaproteobacteria</taxon>
        <taxon>Cellvibrionales</taxon>
        <taxon>Microbulbiferaceae</taxon>
        <taxon>Microbulbifer</taxon>
    </lineage>
</organism>
<accession>A0ABT1P545</accession>
<keyword evidence="2" id="KW-1185">Reference proteome</keyword>
<evidence type="ECO:0000313" key="2">
    <source>
        <dbReference type="Proteomes" id="UP001205566"/>
    </source>
</evidence>